<keyword evidence="2" id="KW-1185">Reference proteome</keyword>
<dbReference type="AlphaFoldDB" id="A0A3M7QLJ5"/>
<evidence type="ECO:0000313" key="1">
    <source>
        <dbReference type="EMBL" id="RNA11964.1"/>
    </source>
</evidence>
<proteinExistence type="predicted"/>
<protein>
    <submittedName>
        <fullName evidence="1">Uncharacterized protein</fullName>
    </submittedName>
</protein>
<dbReference type="Proteomes" id="UP000276133">
    <property type="component" value="Unassembled WGS sequence"/>
</dbReference>
<reference evidence="1 2" key="1">
    <citation type="journal article" date="2018" name="Sci. Rep.">
        <title>Genomic signatures of local adaptation to the degree of environmental predictability in rotifers.</title>
        <authorList>
            <person name="Franch-Gras L."/>
            <person name="Hahn C."/>
            <person name="Garcia-Roger E.M."/>
            <person name="Carmona M.J."/>
            <person name="Serra M."/>
            <person name="Gomez A."/>
        </authorList>
    </citation>
    <scope>NUCLEOTIDE SEQUENCE [LARGE SCALE GENOMIC DNA]</scope>
    <source>
        <strain evidence="1">HYR1</strain>
    </source>
</reference>
<dbReference type="EMBL" id="REGN01005804">
    <property type="protein sequence ID" value="RNA11964.1"/>
    <property type="molecule type" value="Genomic_DNA"/>
</dbReference>
<sequence>MHMGVFILVQSTFCFNFFKFLKKLKSKKLNLKNGFGPSIIVRRSLIGCKKSIKQTFKSGSICGEFIKNEKGVKLHIGFFDHEICDH</sequence>
<name>A0A3M7QLJ5_BRAPC</name>
<organism evidence="1 2">
    <name type="scientific">Brachionus plicatilis</name>
    <name type="common">Marine rotifer</name>
    <name type="synonym">Brachionus muelleri</name>
    <dbReference type="NCBI Taxonomy" id="10195"/>
    <lineage>
        <taxon>Eukaryota</taxon>
        <taxon>Metazoa</taxon>
        <taxon>Spiralia</taxon>
        <taxon>Gnathifera</taxon>
        <taxon>Rotifera</taxon>
        <taxon>Eurotatoria</taxon>
        <taxon>Monogononta</taxon>
        <taxon>Pseudotrocha</taxon>
        <taxon>Ploima</taxon>
        <taxon>Brachionidae</taxon>
        <taxon>Brachionus</taxon>
    </lineage>
</organism>
<gene>
    <name evidence="1" type="ORF">BpHYR1_018318</name>
</gene>
<accession>A0A3M7QLJ5</accession>
<evidence type="ECO:0000313" key="2">
    <source>
        <dbReference type="Proteomes" id="UP000276133"/>
    </source>
</evidence>
<comment type="caution">
    <text evidence="1">The sequence shown here is derived from an EMBL/GenBank/DDBJ whole genome shotgun (WGS) entry which is preliminary data.</text>
</comment>